<dbReference type="Proteomes" id="UP000231503">
    <property type="component" value="Unassembled WGS sequence"/>
</dbReference>
<reference evidence="3" key="1">
    <citation type="submission" date="2017-09" db="EMBL/GenBank/DDBJ databases">
        <title>Depth-based differentiation of microbial function through sediment-hosted aquifers and enrichment of novel symbionts in the deep terrestrial subsurface.</title>
        <authorList>
            <person name="Probst A.J."/>
            <person name="Ladd B."/>
            <person name="Jarett J.K."/>
            <person name="Geller-Mcgrath D.E."/>
            <person name="Sieber C.M.K."/>
            <person name="Emerson J.B."/>
            <person name="Anantharaman K."/>
            <person name="Thomas B.C."/>
            <person name="Malmstrom R."/>
            <person name="Stieglmeier M."/>
            <person name="Klingl A."/>
            <person name="Woyke T."/>
            <person name="Ryan C.M."/>
            <person name="Banfield J.F."/>
        </authorList>
    </citation>
    <scope>NUCLEOTIDE SEQUENCE [LARGE SCALE GENOMIC DNA]</scope>
</reference>
<protein>
    <submittedName>
        <fullName evidence="2">Uncharacterized protein</fullName>
    </submittedName>
</protein>
<gene>
    <name evidence="2" type="ORF">COU47_02265</name>
</gene>
<dbReference type="EMBL" id="PFCO01000005">
    <property type="protein sequence ID" value="PIR69556.1"/>
    <property type="molecule type" value="Genomic_DNA"/>
</dbReference>
<keyword evidence="1" id="KW-0472">Membrane</keyword>
<keyword evidence="1" id="KW-1133">Transmembrane helix</keyword>
<accession>A0A2H0TDC3</accession>
<organism evidence="2 3">
    <name type="scientific">Candidatus Niyogibacteria bacterium CG10_big_fil_rev_8_21_14_0_10_46_36</name>
    <dbReference type="NCBI Taxonomy" id="1974726"/>
    <lineage>
        <taxon>Bacteria</taxon>
        <taxon>Candidatus Niyogiibacteriota</taxon>
    </lineage>
</organism>
<evidence type="ECO:0000256" key="1">
    <source>
        <dbReference type="SAM" id="Phobius"/>
    </source>
</evidence>
<dbReference type="AlphaFoldDB" id="A0A2H0TDC3"/>
<proteinExistence type="predicted"/>
<comment type="caution">
    <text evidence="2">The sequence shown here is derived from an EMBL/GenBank/DDBJ whole genome shotgun (WGS) entry which is preliminary data.</text>
</comment>
<evidence type="ECO:0000313" key="2">
    <source>
        <dbReference type="EMBL" id="PIR69556.1"/>
    </source>
</evidence>
<evidence type="ECO:0000313" key="3">
    <source>
        <dbReference type="Proteomes" id="UP000231503"/>
    </source>
</evidence>
<name>A0A2H0TDC3_9BACT</name>
<keyword evidence="1" id="KW-0812">Transmembrane</keyword>
<feature type="transmembrane region" description="Helical" evidence="1">
    <location>
        <begin position="24"/>
        <end position="43"/>
    </location>
</feature>
<sequence length="75" mass="8670">MPSRSFFSALEALQKKSDKEKDKIIFITVCVVMIGVIAIWISLPQKEATEQQMQEQQAGPFRVLWQEIKNNTPEF</sequence>